<protein>
    <recommendedName>
        <fullName evidence="3">Zinc-ribbon domain-containing protein</fullName>
    </recommendedName>
</protein>
<keyword evidence="2" id="KW-0812">Transmembrane</keyword>
<keyword evidence="2" id="KW-0472">Membrane</keyword>
<dbReference type="Proteomes" id="UP000000954">
    <property type="component" value="Chromosome"/>
</dbReference>
<keyword evidence="5" id="KW-1185">Reference proteome</keyword>
<feature type="region of interest" description="Disordered" evidence="1">
    <location>
        <begin position="51"/>
        <end position="133"/>
    </location>
</feature>
<dbReference type="HOGENOM" id="CLU_1198180_0_0_11"/>
<feature type="domain" description="Zinc-ribbon" evidence="3">
    <location>
        <begin position="9"/>
        <end position="30"/>
    </location>
</feature>
<evidence type="ECO:0000313" key="5">
    <source>
        <dbReference type="Proteomes" id="UP000000954"/>
    </source>
</evidence>
<dbReference type="KEGG" id="ccu:Ccur_02020"/>
<evidence type="ECO:0000256" key="2">
    <source>
        <dbReference type="SAM" id="Phobius"/>
    </source>
</evidence>
<dbReference type="AlphaFoldDB" id="C7MLZ3"/>
<dbReference type="EMBL" id="CP001682">
    <property type="protein sequence ID" value="ACU93933.1"/>
    <property type="molecule type" value="Genomic_DNA"/>
</dbReference>
<evidence type="ECO:0000313" key="4">
    <source>
        <dbReference type="EMBL" id="ACU93933.1"/>
    </source>
</evidence>
<feature type="transmembrane region" description="Helical" evidence="2">
    <location>
        <begin position="169"/>
        <end position="188"/>
    </location>
</feature>
<organism evidence="4 5">
    <name type="scientific">Cryptobacterium curtum (strain ATCC 700683 / DSM 15641 / CCUG 43107 / 12-3)</name>
    <dbReference type="NCBI Taxonomy" id="469378"/>
    <lineage>
        <taxon>Bacteria</taxon>
        <taxon>Bacillati</taxon>
        <taxon>Actinomycetota</taxon>
        <taxon>Coriobacteriia</taxon>
        <taxon>Eggerthellales</taxon>
        <taxon>Eggerthellaceae</taxon>
        <taxon>Cryptobacterium</taxon>
    </lineage>
</organism>
<dbReference type="Pfam" id="PF13240">
    <property type="entry name" value="Zn_Ribbon_1"/>
    <property type="match status" value="1"/>
</dbReference>
<dbReference type="InterPro" id="IPR026870">
    <property type="entry name" value="Zinc_ribbon_dom"/>
</dbReference>
<reference evidence="4 5" key="1">
    <citation type="journal article" date="2009" name="Stand. Genomic Sci.">
        <title>Complete genome sequence of Cryptobacterium curtum type strain (12-3).</title>
        <authorList>
            <person name="Mavrommatis K."/>
            <person name="Pukall R."/>
            <person name="Rohde C."/>
            <person name="Chen F."/>
            <person name="Sims D."/>
            <person name="Brettin T."/>
            <person name="Kuske C."/>
            <person name="Detter J.C."/>
            <person name="Han C."/>
            <person name="Lapidus A."/>
            <person name="Copeland A."/>
            <person name="Glavina Del Rio T."/>
            <person name="Nolan M."/>
            <person name="Lucas S."/>
            <person name="Tice H."/>
            <person name="Cheng J.F."/>
            <person name="Bruce D."/>
            <person name="Goodwin L."/>
            <person name="Pitluck S."/>
            <person name="Ovchinnikova G."/>
            <person name="Pati A."/>
            <person name="Ivanova N."/>
            <person name="Chen A."/>
            <person name="Palaniappan K."/>
            <person name="Chain P."/>
            <person name="D'haeseleer P."/>
            <person name="Goker M."/>
            <person name="Bristow J."/>
            <person name="Eisen J.A."/>
            <person name="Markowitz V."/>
            <person name="Hugenholtz P."/>
            <person name="Rohde M."/>
            <person name="Klenk H.P."/>
            <person name="Kyrpides N.C."/>
        </authorList>
    </citation>
    <scope>NUCLEOTIDE SEQUENCE [LARGE SCALE GENOMIC DNA]</scope>
    <source>
        <strain evidence="5">ATCC 700683 / DSM 15641 / 12-3</strain>
    </source>
</reference>
<feature type="compositionally biased region" description="Acidic residues" evidence="1">
    <location>
        <begin position="96"/>
        <end position="105"/>
    </location>
</feature>
<keyword evidence="2" id="KW-1133">Transmembrane helix</keyword>
<sequence>MATILATHYCINCGAQLHPNARFCMNCGAAVPHMPIPPVQLGATAQAFSRPDLRSPSMSAPLTQPIPPTSSTSPATSTSSEADLSGFDVPVRDPFEWEDSSEEFDPSLGYTATPSVWPPTDSVKQTGRGGTEVMNPLEVPNASDYTQASGAAIFSSDHVAAPSGTGAKIALGVGIFLVLCSIIYFVQFNPYFFENIVFRMTTWMQTQGMALLTNVVTFFHDVILQIANTIR</sequence>
<accession>C7MLZ3</accession>
<feature type="compositionally biased region" description="Low complexity" evidence="1">
    <location>
        <begin position="69"/>
        <end position="80"/>
    </location>
</feature>
<name>C7MLZ3_CRYCD</name>
<gene>
    <name evidence="4" type="ordered locus">Ccur_02020</name>
</gene>
<evidence type="ECO:0000259" key="3">
    <source>
        <dbReference type="Pfam" id="PF13240"/>
    </source>
</evidence>
<evidence type="ECO:0000256" key="1">
    <source>
        <dbReference type="SAM" id="MobiDB-lite"/>
    </source>
</evidence>
<feature type="transmembrane region" description="Helical" evidence="2">
    <location>
        <begin position="208"/>
        <end position="227"/>
    </location>
</feature>
<proteinExistence type="predicted"/>